<sequence>MPKIPKTMMNIQATPPNITLVFHGDRMASNAPDGQKINMGIIYSGR</sequence>
<protein>
    <submittedName>
        <fullName evidence="1">Uncharacterized protein</fullName>
    </submittedName>
</protein>
<dbReference type="EMBL" id="UINC01000170">
    <property type="protein sequence ID" value="SUZ50437.1"/>
    <property type="molecule type" value="Genomic_DNA"/>
</dbReference>
<gene>
    <name evidence="1" type="ORF">METZ01_LOCUS3291</name>
</gene>
<organism evidence="1">
    <name type="scientific">marine metagenome</name>
    <dbReference type="NCBI Taxonomy" id="408172"/>
    <lineage>
        <taxon>unclassified sequences</taxon>
        <taxon>metagenomes</taxon>
        <taxon>ecological metagenomes</taxon>
    </lineage>
</organism>
<accession>A0A381N7H8</accession>
<dbReference type="AlphaFoldDB" id="A0A381N7H8"/>
<name>A0A381N7H8_9ZZZZ</name>
<evidence type="ECO:0000313" key="1">
    <source>
        <dbReference type="EMBL" id="SUZ50437.1"/>
    </source>
</evidence>
<reference evidence="1" key="1">
    <citation type="submission" date="2018-05" db="EMBL/GenBank/DDBJ databases">
        <authorList>
            <person name="Lanie J.A."/>
            <person name="Ng W.-L."/>
            <person name="Kazmierczak K.M."/>
            <person name="Andrzejewski T.M."/>
            <person name="Davidsen T.M."/>
            <person name="Wayne K.J."/>
            <person name="Tettelin H."/>
            <person name="Glass J.I."/>
            <person name="Rusch D."/>
            <person name="Podicherti R."/>
            <person name="Tsui H.-C.T."/>
            <person name="Winkler M.E."/>
        </authorList>
    </citation>
    <scope>NUCLEOTIDE SEQUENCE</scope>
</reference>
<proteinExistence type="predicted"/>